<feature type="domain" description="P-type ATPase N-terminal" evidence="18">
    <location>
        <begin position="26"/>
        <end position="71"/>
    </location>
</feature>
<dbReference type="Pfam" id="PF16212">
    <property type="entry name" value="PhoLip_ATPase_C"/>
    <property type="match status" value="1"/>
</dbReference>
<feature type="transmembrane region" description="Helical" evidence="17">
    <location>
        <begin position="1661"/>
        <end position="1682"/>
    </location>
</feature>
<name>A0A1Z5J8S6_FISSO</name>
<feature type="transmembrane region" description="Helical" evidence="17">
    <location>
        <begin position="1608"/>
        <end position="1627"/>
    </location>
</feature>
<feature type="transmembrane region" description="Helical" evidence="17">
    <location>
        <begin position="488"/>
        <end position="511"/>
    </location>
</feature>
<dbReference type="PANTHER" id="PTHR24092">
    <property type="entry name" value="PROBABLE PHOSPHOLIPID-TRANSPORTING ATPASE"/>
    <property type="match status" value="1"/>
</dbReference>
<dbReference type="EC" id="7.2.2.3" evidence="12"/>
<dbReference type="InterPro" id="IPR032631">
    <property type="entry name" value="P-type_ATPase_N"/>
</dbReference>
<evidence type="ECO:0000256" key="16">
    <source>
        <dbReference type="SAM" id="MobiDB-lite"/>
    </source>
</evidence>
<dbReference type="GO" id="GO:0046872">
    <property type="term" value="F:metal ion binding"/>
    <property type="evidence" value="ECO:0007669"/>
    <property type="project" value="UniProtKB-KW"/>
</dbReference>
<keyword evidence="11" id="KW-0739">Sodium transport</keyword>
<evidence type="ECO:0000256" key="7">
    <source>
        <dbReference type="ARBA" id="ARBA00022967"/>
    </source>
</evidence>
<dbReference type="EMBL" id="BDSP01000016">
    <property type="protein sequence ID" value="GAX10302.1"/>
    <property type="molecule type" value="Genomic_DNA"/>
</dbReference>
<feature type="domain" description="P-type ATPase C-terminal" evidence="19">
    <location>
        <begin position="1441"/>
        <end position="1732"/>
    </location>
</feature>
<dbReference type="PANTHER" id="PTHR24092:SF218">
    <property type="entry name" value="PHOSPHOLIPID-TRANSPORTING ATPASE"/>
    <property type="match status" value="1"/>
</dbReference>
<evidence type="ECO:0000256" key="2">
    <source>
        <dbReference type="ARBA" id="ARBA00022692"/>
    </source>
</evidence>
<keyword evidence="21" id="KW-1185">Reference proteome</keyword>
<dbReference type="FunFam" id="3.40.50.1000:FF:000001">
    <property type="entry name" value="Phospholipid-transporting ATPase IC"/>
    <property type="match status" value="1"/>
</dbReference>
<sequence length="1770" mass="197177">MTAKVAESEPEADRLLVLGRPDYDRCDNKVVSARYTIYNFLPVATMEQFRRFANLYFLIVGFIMFLGQYTTLFETAISPWTTWGPLAVVISISLSVEGSADRKRHRNDQETNNAECVVIRSAADIDKDEAKRDEHILGGADVVVNTSKSYFKMESSSVHGQADSIVKIGFQKIRRMDIRQGHLVLIKNREMVPADCVLLASSNDQGGAYIETSSIDGETNLKLRNSPQLPKEVTKALRSQKLKPLKEVDEEMDGEVHLFESIETATKRIARFSALGHPNGRTVTEHPTYRIDENSMAPQTGAEAPRRGHKFGHYMEQRGSVSAKHPEPGATDVAYVAALVTEPPNASVHTFGGKLTLPPWTVGGDCHDIPLGAENVLLRGAVLRNTEWAIGVAFFTGTDTKLIQNSHETPPKFSQLDRLMNYTVLCILCIMFLTISYLASRAVITNRDAFDTLFYVGFSDNATEPWPYLPPEQFGNLPPDWTDSTYNWLQYFLLYITLLTNFVPLSLYVTVEIVTVCNLWFLYADLDMYDDTTDTRATARSTIITDLGRIQYIFSDKTGTLTQNVMRFKRCSVDGMIFGAPIQKSRPGETDEDDDEPTSFHPVRQLLVGQLPLPASARGLEGLGGESNEQLDNKLTFNAEMFLRVMSLCHTVVVEKDIDNKEDIDAGASTSSGRSSRSGMSRLFGRKRTSTNDSQSGTPLSIVNEKAELDRIFMEKTPFRRSNSNESFDPATNRRDIKGPDGAPLGYAYQAESPDEGALVSAASSTFGFQVVSRDTSGITLRTKYISHFEDKRLVAGLVDKTITMDRIAAETASSRELPSSVAEETPSTAPPTPVAEKSERQDEKWSILAVNKFDSDRKRMSILLRSPPELGDLPILFCKGADSAMLEPGIIASSQIISGDGGAPPSFADMQRPAGIDSRGRDVSELSFVPERDDFDANGVDTEGWELAQMLGMQSHLGDFAREGLRTLVLGMRILSESECEKWMEQYKAAATSMTNRSELLTEAAKEIERDLHVVGATAIEDKLQVGVPHTISQLEKAGIKLWVLTGDKRETAIEIGYSTHVLTPKMHLTEVPDNGDVHVRTQMAMEFMRLIKIGKLREYQKSTLDDLGPTTMKLRMERFMFTAGKRYRALKRITTKWIAALVALFGMKDKAKALNKEVERWEQEERDILEAVEVRKRTRARAEKVIQDWLQSDEGKAAKTRTGQSRANGHDDEELSLASEEVPGVFNRASSAKSLLRSFTGTGKLSQQEVRSLSLAHLTAQQADASDNEPLVDEDALSLESFVPGGDAKTMDYDKRKRTILERLFAVDKQVRKGRLMKHMFKVRLQEISERKLEAGHTAQPTSMTSGPRALVIEGAALKSLLGDPELEGILFAVASKCEAVIACRVSPKQKALLVNLVRRNVKPEPVTLAIGDGANDVGMIQEAHVGIGISGKEGKQAVNASDFAISQFRFLEELILIHGRWNFFRLSTVVLFSFYKNAVMAGSLVVFAGRTLYSGTPLFDEWVIAMLNFVAAFPIIFLGLFDRCLDKDYVKQNPEVFKATRENELMTFRTLSRWVFLVFVHIFSIYYLTVPPHGDGGGISTAWKGLMNGRDDDRPGDGEGGDLKSVGTVAYTCMIFMFAYKVLFENKTLIHGRWPAFTLRKGVGEGFYSRLAYTWHGVIFLSIGFYFFGICTYQLVGRIGASDFSSYVYVPNHVFGTRSMSWMLVTFVPIIAIGFDVSGKVFSNMFYPTQTQIHLEIECMQNMEKQQNRSLNKQPSTQTDSRITATA</sequence>
<feature type="region of interest" description="Disordered" evidence="16">
    <location>
        <begin position="580"/>
        <end position="599"/>
    </location>
</feature>
<dbReference type="SUPFAM" id="SSF81653">
    <property type="entry name" value="Calcium ATPase, transduction domain A"/>
    <property type="match status" value="1"/>
</dbReference>
<feature type="transmembrane region" description="Helical" evidence="17">
    <location>
        <begin position="419"/>
        <end position="439"/>
    </location>
</feature>
<dbReference type="InParanoid" id="A0A1Z5J8S6"/>
<dbReference type="Proteomes" id="UP000198406">
    <property type="component" value="Unassembled WGS sequence"/>
</dbReference>
<dbReference type="SUPFAM" id="SSF56784">
    <property type="entry name" value="HAD-like"/>
    <property type="match status" value="1"/>
</dbReference>
<evidence type="ECO:0000256" key="9">
    <source>
        <dbReference type="ARBA" id="ARBA00023053"/>
    </source>
</evidence>
<evidence type="ECO:0000256" key="14">
    <source>
        <dbReference type="ARBA" id="ARBA00067200"/>
    </source>
</evidence>
<dbReference type="FunCoup" id="A0A1Z5J8S6">
    <property type="interactions" value="157"/>
</dbReference>
<dbReference type="InterPro" id="IPR023298">
    <property type="entry name" value="ATPase_P-typ_TM_dom_sf"/>
</dbReference>
<keyword evidence="5" id="KW-0067">ATP-binding</keyword>
<evidence type="ECO:0000256" key="12">
    <source>
        <dbReference type="ARBA" id="ARBA00035029"/>
    </source>
</evidence>
<protein>
    <recommendedName>
        <fullName evidence="14">P-type sodium-transporting ATPase4</fullName>
        <ecNumber evidence="12">7.2.2.3</ecNumber>
    </recommendedName>
</protein>
<comment type="caution">
    <text evidence="20">The sequence shown here is derived from an EMBL/GenBank/DDBJ whole genome shotgun (WGS) entry which is preliminary data.</text>
</comment>
<feature type="transmembrane region" description="Helical" evidence="17">
    <location>
        <begin position="52"/>
        <end position="71"/>
    </location>
</feature>
<gene>
    <name evidence="20" type="ORF">FisN_3Lh503</name>
</gene>
<feature type="region of interest" description="Disordered" evidence="16">
    <location>
        <begin position="811"/>
        <end position="842"/>
    </location>
</feature>
<dbReference type="GO" id="GO:0140326">
    <property type="term" value="F:ATPase-coupled intramembrane lipid transporter activity"/>
    <property type="evidence" value="ECO:0007669"/>
    <property type="project" value="TreeGrafter"/>
</dbReference>
<keyword evidence="11" id="KW-0406">Ion transport</keyword>
<evidence type="ECO:0000259" key="19">
    <source>
        <dbReference type="Pfam" id="PF16212"/>
    </source>
</evidence>
<dbReference type="GO" id="GO:0005524">
    <property type="term" value="F:ATP binding"/>
    <property type="evidence" value="ECO:0007669"/>
    <property type="project" value="UniProtKB-KW"/>
</dbReference>
<keyword evidence="2 17" id="KW-0812">Transmembrane</keyword>
<evidence type="ECO:0000256" key="10">
    <source>
        <dbReference type="ARBA" id="ARBA00023136"/>
    </source>
</evidence>
<organism evidence="20 21">
    <name type="scientific">Fistulifera solaris</name>
    <name type="common">Oleaginous diatom</name>
    <dbReference type="NCBI Taxonomy" id="1519565"/>
    <lineage>
        <taxon>Eukaryota</taxon>
        <taxon>Sar</taxon>
        <taxon>Stramenopiles</taxon>
        <taxon>Ochrophyta</taxon>
        <taxon>Bacillariophyta</taxon>
        <taxon>Bacillariophyceae</taxon>
        <taxon>Bacillariophycidae</taxon>
        <taxon>Naviculales</taxon>
        <taxon>Naviculaceae</taxon>
        <taxon>Fistulifera</taxon>
    </lineage>
</organism>
<keyword evidence="8 17" id="KW-1133">Transmembrane helix</keyword>
<evidence type="ECO:0000256" key="3">
    <source>
        <dbReference type="ARBA" id="ARBA00022723"/>
    </source>
</evidence>
<feature type="transmembrane region" description="Helical" evidence="17">
    <location>
        <begin position="1702"/>
        <end position="1720"/>
    </location>
</feature>
<keyword evidence="4" id="KW-0547">Nucleotide-binding</keyword>
<feature type="region of interest" description="Disordered" evidence="16">
    <location>
        <begin position="1749"/>
        <end position="1770"/>
    </location>
</feature>
<keyword evidence="11" id="KW-0813">Transport</keyword>
<dbReference type="InterPro" id="IPR018303">
    <property type="entry name" value="ATPase_P-typ_P_site"/>
</dbReference>
<evidence type="ECO:0000256" key="6">
    <source>
        <dbReference type="ARBA" id="ARBA00022842"/>
    </source>
</evidence>
<evidence type="ECO:0000313" key="21">
    <source>
        <dbReference type="Proteomes" id="UP000198406"/>
    </source>
</evidence>
<keyword evidence="9" id="KW-0915">Sodium</keyword>
<keyword evidence="6" id="KW-0460">Magnesium</keyword>
<evidence type="ECO:0000256" key="17">
    <source>
        <dbReference type="SAM" id="Phobius"/>
    </source>
</evidence>
<feature type="compositionally biased region" description="Low complexity" evidence="16">
    <location>
        <begin position="667"/>
        <end position="683"/>
    </location>
</feature>
<evidence type="ECO:0000256" key="1">
    <source>
        <dbReference type="ARBA" id="ARBA00004141"/>
    </source>
</evidence>
<evidence type="ECO:0000256" key="15">
    <source>
        <dbReference type="SAM" id="Coils"/>
    </source>
</evidence>
<accession>A0A1Z5J8S6</accession>
<dbReference type="InterPro" id="IPR023299">
    <property type="entry name" value="ATPase_P-typ_cyto_dom_N"/>
</dbReference>
<dbReference type="InterPro" id="IPR036412">
    <property type="entry name" value="HAD-like_sf"/>
</dbReference>
<reference evidence="20 21" key="1">
    <citation type="journal article" date="2015" name="Plant Cell">
        <title>Oil accumulation by the oleaginous diatom Fistulifera solaris as revealed by the genome and transcriptome.</title>
        <authorList>
            <person name="Tanaka T."/>
            <person name="Maeda Y."/>
            <person name="Veluchamy A."/>
            <person name="Tanaka M."/>
            <person name="Abida H."/>
            <person name="Marechal E."/>
            <person name="Bowler C."/>
            <person name="Muto M."/>
            <person name="Sunaga Y."/>
            <person name="Tanaka M."/>
            <person name="Yoshino T."/>
            <person name="Taniguchi T."/>
            <person name="Fukuda Y."/>
            <person name="Nemoto M."/>
            <person name="Matsumoto M."/>
            <person name="Wong P.S."/>
            <person name="Aburatani S."/>
            <person name="Fujibuchi W."/>
        </authorList>
    </citation>
    <scope>NUCLEOTIDE SEQUENCE [LARGE SCALE GENOMIC DNA]</scope>
    <source>
        <strain evidence="20 21">JPCC DA0580</strain>
    </source>
</reference>
<evidence type="ECO:0000256" key="8">
    <source>
        <dbReference type="ARBA" id="ARBA00022989"/>
    </source>
</evidence>
<feature type="transmembrane region" description="Helical" evidence="17">
    <location>
        <begin position="1554"/>
        <end position="1572"/>
    </location>
</feature>
<dbReference type="Pfam" id="PF16209">
    <property type="entry name" value="PhoLip_ATPase_N"/>
    <property type="match status" value="1"/>
</dbReference>
<dbReference type="InterPro" id="IPR008250">
    <property type="entry name" value="ATPase_P-typ_transduc_dom_A_sf"/>
</dbReference>
<feature type="coiled-coil region" evidence="15">
    <location>
        <begin position="1146"/>
        <end position="1173"/>
    </location>
</feature>
<feature type="region of interest" description="Disordered" evidence="16">
    <location>
        <begin position="1197"/>
        <end position="1219"/>
    </location>
</feature>
<dbReference type="SUPFAM" id="SSF81660">
    <property type="entry name" value="Metal cation-transporting ATPase, ATP-binding domain N"/>
    <property type="match status" value="1"/>
</dbReference>
<evidence type="ECO:0000313" key="20">
    <source>
        <dbReference type="EMBL" id="GAX10302.1"/>
    </source>
</evidence>
<dbReference type="GO" id="GO:0016887">
    <property type="term" value="F:ATP hydrolysis activity"/>
    <property type="evidence" value="ECO:0007669"/>
    <property type="project" value="InterPro"/>
</dbReference>
<keyword evidence="3" id="KW-0479">Metal-binding</keyword>
<dbReference type="NCBIfam" id="TIGR01494">
    <property type="entry name" value="ATPase_P-type"/>
    <property type="match status" value="1"/>
</dbReference>
<dbReference type="SUPFAM" id="SSF81665">
    <property type="entry name" value="Calcium ATPase, transmembrane domain M"/>
    <property type="match status" value="1"/>
</dbReference>
<dbReference type="GO" id="GO:0005886">
    <property type="term" value="C:plasma membrane"/>
    <property type="evidence" value="ECO:0007669"/>
    <property type="project" value="TreeGrafter"/>
</dbReference>
<feature type="transmembrane region" description="Helical" evidence="17">
    <location>
        <begin position="1505"/>
        <end position="1524"/>
    </location>
</feature>
<dbReference type="GO" id="GO:0045332">
    <property type="term" value="P:phospholipid translocation"/>
    <property type="evidence" value="ECO:0007669"/>
    <property type="project" value="TreeGrafter"/>
</dbReference>
<keyword evidence="10 17" id="KW-0472">Membrane</keyword>
<dbReference type="OrthoDB" id="377733at2759"/>
<evidence type="ECO:0000256" key="4">
    <source>
        <dbReference type="ARBA" id="ARBA00022741"/>
    </source>
</evidence>
<keyword evidence="20" id="KW-0378">Hydrolase</keyword>
<dbReference type="InterPro" id="IPR001757">
    <property type="entry name" value="P_typ_ATPase"/>
</dbReference>
<dbReference type="InterPro" id="IPR023214">
    <property type="entry name" value="HAD_sf"/>
</dbReference>
<comment type="catalytic activity">
    <reaction evidence="13">
        <text>Na(+)(in) + ATP + H2O = Na(+)(out) + ADP + phosphate + H(+)</text>
        <dbReference type="Rhea" id="RHEA:14633"/>
        <dbReference type="ChEBI" id="CHEBI:15377"/>
        <dbReference type="ChEBI" id="CHEBI:15378"/>
        <dbReference type="ChEBI" id="CHEBI:29101"/>
        <dbReference type="ChEBI" id="CHEBI:30616"/>
        <dbReference type="ChEBI" id="CHEBI:43474"/>
        <dbReference type="ChEBI" id="CHEBI:456216"/>
        <dbReference type="EC" id="7.2.2.3"/>
    </reaction>
    <physiologicalReaction direction="left-to-right" evidence="13">
        <dbReference type="Rhea" id="RHEA:14634"/>
    </physiologicalReaction>
</comment>
<dbReference type="InterPro" id="IPR032630">
    <property type="entry name" value="P_typ_ATPase_c"/>
</dbReference>
<evidence type="ECO:0000259" key="18">
    <source>
        <dbReference type="Pfam" id="PF16209"/>
    </source>
</evidence>
<feature type="region of interest" description="Disordered" evidence="16">
    <location>
        <begin position="720"/>
        <end position="741"/>
    </location>
</feature>
<dbReference type="Gene3D" id="2.70.150.10">
    <property type="entry name" value="Calcium-transporting ATPase, cytoplasmic transduction domain A"/>
    <property type="match status" value="1"/>
</dbReference>
<keyword evidence="15" id="KW-0175">Coiled coil</keyword>
<dbReference type="Gene3D" id="3.40.1110.10">
    <property type="entry name" value="Calcium-transporting ATPase, cytoplasmic domain N"/>
    <property type="match status" value="2"/>
</dbReference>
<evidence type="ECO:0000256" key="5">
    <source>
        <dbReference type="ARBA" id="ARBA00022840"/>
    </source>
</evidence>
<keyword evidence="7" id="KW-1278">Translocase</keyword>
<dbReference type="PROSITE" id="PS00154">
    <property type="entry name" value="ATPASE_E1_E2"/>
    <property type="match status" value="1"/>
</dbReference>
<comment type="subcellular location">
    <subcellularLocation>
        <location evidence="1">Membrane</location>
        <topology evidence="1">Multi-pass membrane protein</topology>
    </subcellularLocation>
</comment>
<feature type="region of interest" description="Disordered" evidence="16">
    <location>
        <begin position="663"/>
        <end position="699"/>
    </location>
</feature>
<dbReference type="Gene3D" id="3.40.50.1000">
    <property type="entry name" value="HAD superfamily/HAD-like"/>
    <property type="match status" value="3"/>
</dbReference>
<dbReference type="GO" id="GO:0008554">
    <property type="term" value="F:P-type sodium transporter activity"/>
    <property type="evidence" value="ECO:0007669"/>
    <property type="project" value="UniProtKB-EC"/>
</dbReference>
<proteinExistence type="predicted"/>
<evidence type="ECO:0000256" key="13">
    <source>
        <dbReference type="ARBA" id="ARBA00049499"/>
    </source>
</evidence>
<evidence type="ECO:0000256" key="11">
    <source>
        <dbReference type="ARBA" id="ARBA00023201"/>
    </source>
</evidence>
<dbReference type="Gene3D" id="1.20.1110.10">
    <property type="entry name" value="Calcium-transporting ATPase, transmembrane domain"/>
    <property type="match status" value="1"/>
</dbReference>